<organism evidence="2 3">
    <name type="scientific">Haemonchus contortus</name>
    <name type="common">Barber pole worm</name>
    <dbReference type="NCBI Taxonomy" id="6289"/>
    <lineage>
        <taxon>Eukaryota</taxon>
        <taxon>Metazoa</taxon>
        <taxon>Ecdysozoa</taxon>
        <taxon>Nematoda</taxon>
        <taxon>Chromadorea</taxon>
        <taxon>Rhabditida</taxon>
        <taxon>Rhabditina</taxon>
        <taxon>Rhabditomorpha</taxon>
        <taxon>Strongyloidea</taxon>
        <taxon>Trichostrongylidae</taxon>
        <taxon>Haemonchus</taxon>
    </lineage>
</organism>
<keyword evidence="1" id="KW-0732">Signal</keyword>
<protein>
    <submittedName>
        <fullName evidence="3">Activin_recp domain-containing protein</fullName>
    </submittedName>
</protein>
<accession>A0A7I4YQ44</accession>
<keyword evidence="2" id="KW-1185">Reference proteome</keyword>
<feature type="signal peptide" evidence="1">
    <location>
        <begin position="1"/>
        <end position="19"/>
    </location>
</feature>
<name>A0A7I4YQ44_HAECO</name>
<dbReference type="SUPFAM" id="SSF57302">
    <property type="entry name" value="Snake toxin-like"/>
    <property type="match status" value="1"/>
</dbReference>
<evidence type="ECO:0000313" key="2">
    <source>
        <dbReference type="Proteomes" id="UP000025227"/>
    </source>
</evidence>
<dbReference type="OrthoDB" id="5866529at2759"/>
<dbReference type="InterPro" id="IPR045860">
    <property type="entry name" value="Snake_toxin-like_sf"/>
</dbReference>
<evidence type="ECO:0000256" key="1">
    <source>
        <dbReference type="SAM" id="SignalP"/>
    </source>
</evidence>
<dbReference type="Proteomes" id="UP000025227">
    <property type="component" value="Unplaced"/>
</dbReference>
<proteinExistence type="predicted"/>
<dbReference type="WBParaSite" id="HCON_00123330-00001">
    <property type="protein sequence ID" value="HCON_00123330-00001"/>
    <property type="gene ID" value="HCON_00123330"/>
</dbReference>
<feature type="chain" id="PRO_5035447614" evidence="1">
    <location>
        <begin position="20"/>
        <end position="112"/>
    </location>
</feature>
<evidence type="ECO:0000313" key="3">
    <source>
        <dbReference type="WBParaSite" id="HCON_00123330-00001"/>
    </source>
</evidence>
<dbReference type="PANTHER" id="PTHR34721">
    <property type="entry name" value="PROTEIN CBG09734"/>
    <property type="match status" value="1"/>
</dbReference>
<dbReference type="PANTHER" id="PTHR34721:SF11">
    <property type="entry name" value="ACTIVIN_RECP DOMAIN-CONTAINING PROTEIN"/>
    <property type="match status" value="1"/>
</dbReference>
<dbReference type="AlphaFoldDB" id="A0A7I4YQ44"/>
<reference evidence="3" key="1">
    <citation type="submission" date="2020-12" db="UniProtKB">
        <authorList>
            <consortium name="WormBaseParasite"/>
        </authorList>
    </citation>
    <scope>IDENTIFICATION</scope>
    <source>
        <strain evidence="3">MHco3</strain>
    </source>
</reference>
<sequence length="112" mass="11955">MAAFRVFVFITSMITLASAIDCYDQSLTDGSKPTKTKSCPKNKYCSNAVIESDGLKVQTYECDEDTCTADGCSNPLKGVTFCCCSTDLCNSSSSFSVLSIIASIVVAKLFTP</sequence>